<dbReference type="OrthoDB" id="2499658at2759"/>
<dbReference type="Gene3D" id="3.30.420.10">
    <property type="entry name" value="Ribonuclease H-like superfamily/Ribonuclease H"/>
    <property type="match status" value="1"/>
</dbReference>
<sequence length="494" mass="56590">MEYMFITKDTFNGIVENYITKLPTSKQKKALIDFNFLNEIKEVLLNPKNNTISTKNTRNWAKKKFKLEEITSGEFRVLVKANNNPVLIVENMYDVLCRTHAEITQHGGAKTNVEVSYKQIDLIDLSFDPDGEFKYICHVRDHFTRYSWARALTSKKAIEVAAYLFDLFHFIGSSPTILQSDNGKEFCAEVIKELMEIWPTQKLGKWKESAGRTDWSIGLKFVISAMNSSWCRSHKKTPYELVYRDKPHGNDTLVDELFAKNIYDEENIPDTIQIFDSIENLDNDIIDSQENELFDNEKDEQRPNSTSKKSVIQNQKSENVAHPIPIDPVLLDTTNQNITQHEILRRMAREDLQNYTDKMANQMNKGKKRVKEYQIGDLVRVAIPRIDRFSVDHPTLPCKIIERTENDKYGLGSKFGTIEIHYSTGELEPLGTAYFPELDDIPSNKISIREAAARLQSVGSASVAICNCKSDCNNNKYRCKKAGGSCNSRCHSGR</sequence>
<feature type="compositionally biased region" description="Polar residues" evidence="1">
    <location>
        <begin position="303"/>
        <end position="316"/>
    </location>
</feature>
<dbReference type="InterPro" id="IPR036397">
    <property type="entry name" value="RNaseH_sf"/>
</dbReference>
<reference evidence="3" key="1">
    <citation type="submission" date="2019-10" db="EMBL/GenBank/DDBJ databases">
        <title>Conservation and host-specific expression of non-tandemly repeated heterogenous ribosome RNA gene in arbuscular mycorrhizal fungi.</title>
        <authorList>
            <person name="Maeda T."/>
            <person name="Kobayashi Y."/>
            <person name="Nakagawa T."/>
            <person name="Ezawa T."/>
            <person name="Yamaguchi K."/>
            <person name="Bino T."/>
            <person name="Nishimoto Y."/>
            <person name="Shigenobu S."/>
            <person name="Kawaguchi M."/>
        </authorList>
    </citation>
    <scope>NUCLEOTIDE SEQUENCE</scope>
    <source>
        <strain evidence="3">HR1</strain>
    </source>
</reference>
<evidence type="ECO:0000256" key="1">
    <source>
        <dbReference type="SAM" id="MobiDB-lite"/>
    </source>
</evidence>
<comment type="caution">
    <text evidence="3">The sequence shown here is derived from an EMBL/GenBank/DDBJ whole genome shotgun (WGS) entry which is preliminary data.</text>
</comment>
<dbReference type="EMBL" id="BLAL01000274">
    <property type="protein sequence ID" value="GES98738.1"/>
    <property type="molecule type" value="Genomic_DNA"/>
</dbReference>
<evidence type="ECO:0000313" key="4">
    <source>
        <dbReference type="Proteomes" id="UP000615446"/>
    </source>
</evidence>
<evidence type="ECO:0000259" key="2">
    <source>
        <dbReference type="PROSITE" id="PS50994"/>
    </source>
</evidence>
<feature type="region of interest" description="Disordered" evidence="1">
    <location>
        <begin position="294"/>
        <end position="316"/>
    </location>
</feature>
<evidence type="ECO:0000313" key="3">
    <source>
        <dbReference type="EMBL" id="GES98738.1"/>
    </source>
</evidence>
<dbReference type="SUPFAM" id="SSF53098">
    <property type="entry name" value="Ribonuclease H-like"/>
    <property type="match status" value="1"/>
</dbReference>
<organism evidence="3 4">
    <name type="scientific">Rhizophagus clarus</name>
    <dbReference type="NCBI Taxonomy" id="94130"/>
    <lineage>
        <taxon>Eukaryota</taxon>
        <taxon>Fungi</taxon>
        <taxon>Fungi incertae sedis</taxon>
        <taxon>Mucoromycota</taxon>
        <taxon>Glomeromycotina</taxon>
        <taxon>Glomeromycetes</taxon>
        <taxon>Glomerales</taxon>
        <taxon>Glomeraceae</taxon>
        <taxon>Rhizophagus</taxon>
    </lineage>
</organism>
<dbReference type="Pfam" id="PF00665">
    <property type="entry name" value="rve"/>
    <property type="match status" value="1"/>
</dbReference>
<proteinExistence type="predicted"/>
<dbReference type="Proteomes" id="UP000615446">
    <property type="component" value="Unassembled WGS sequence"/>
</dbReference>
<dbReference type="GO" id="GO:0003676">
    <property type="term" value="F:nucleic acid binding"/>
    <property type="evidence" value="ECO:0007669"/>
    <property type="project" value="InterPro"/>
</dbReference>
<feature type="domain" description="Integrase catalytic" evidence="2">
    <location>
        <begin position="110"/>
        <end position="196"/>
    </location>
</feature>
<dbReference type="GO" id="GO:0005634">
    <property type="term" value="C:nucleus"/>
    <property type="evidence" value="ECO:0007669"/>
    <property type="project" value="UniProtKB-ARBA"/>
</dbReference>
<dbReference type="GO" id="GO:0015074">
    <property type="term" value="P:DNA integration"/>
    <property type="evidence" value="ECO:0007669"/>
    <property type="project" value="InterPro"/>
</dbReference>
<name>A0A8H3M147_9GLOM</name>
<dbReference type="PROSITE" id="PS50994">
    <property type="entry name" value="INTEGRASE"/>
    <property type="match status" value="1"/>
</dbReference>
<protein>
    <submittedName>
        <fullName evidence="3">KRAB-A domain-containing protein 2-like</fullName>
    </submittedName>
</protein>
<dbReference type="InterPro" id="IPR001584">
    <property type="entry name" value="Integrase_cat-core"/>
</dbReference>
<gene>
    <name evidence="3" type="ORF">RCL2_002527300</name>
</gene>
<dbReference type="AlphaFoldDB" id="A0A8H3M147"/>
<accession>A0A8H3M147</accession>
<dbReference type="InterPro" id="IPR012337">
    <property type="entry name" value="RNaseH-like_sf"/>
</dbReference>